<dbReference type="RefSeq" id="WP_046144703.1">
    <property type="nucleotide sequence ID" value="NZ_LAJG01000048.1"/>
</dbReference>
<dbReference type="GO" id="GO:0016787">
    <property type="term" value="F:hydrolase activity"/>
    <property type="evidence" value="ECO:0007669"/>
    <property type="project" value="UniProtKB-KW"/>
</dbReference>
<gene>
    <name evidence="3" type="ORF">VW35_19205</name>
</gene>
<dbReference type="CDD" id="cd01014">
    <property type="entry name" value="nicotinamidase_related"/>
    <property type="match status" value="1"/>
</dbReference>
<dbReference type="PANTHER" id="PTHR43540">
    <property type="entry name" value="PEROXYUREIDOACRYLATE/UREIDOACRYLATE AMIDOHYDROLASE-RELATED"/>
    <property type="match status" value="1"/>
</dbReference>
<organism evidence="3 4">
    <name type="scientific">Devosia soli</name>
    <dbReference type="NCBI Taxonomy" id="361041"/>
    <lineage>
        <taxon>Bacteria</taxon>
        <taxon>Pseudomonadati</taxon>
        <taxon>Pseudomonadota</taxon>
        <taxon>Alphaproteobacteria</taxon>
        <taxon>Hyphomicrobiales</taxon>
        <taxon>Devosiaceae</taxon>
        <taxon>Devosia</taxon>
    </lineage>
</organism>
<dbReference type="OrthoDB" id="9794942at2"/>
<feature type="domain" description="Isochorismatase-like" evidence="2">
    <location>
        <begin position="5"/>
        <end position="147"/>
    </location>
</feature>
<dbReference type="Proteomes" id="UP000033514">
    <property type="component" value="Unassembled WGS sequence"/>
</dbReference>
<dbReference type="InterPro" id="IPR000868">
    <property type="entry name" value="Isochorismatase-like_dom"/>
</dbReference>
<name>A0A0F5L0D0_9HYPH</name>
<reference evidence="3 4" key="1">
    <citation type="submission" date="2015-03" db="EMBL/GenBank/DDBJ databases">
        <authorList>
            <person name="Hassan Y.I."/>
            <person name="Lepp D."/>
            <person name="Zhou T."/>
        </authorList>
    </citation>
    <scope>NUCLEOTIDE SEQUENCE [LARGE SCALE GENOMIC DNA]</scope>
    <source>
        <strain evidence="3 4">GH2-10</strain>
    </source>
</reference>
<dbReference type="Gene3D" id="3.40.50.850">
    <property type="entry name" value="Isochorismatase-like"/>
    <property type="match status" value="1"/>
</dbReference>
<evidence type="ECO:0000313" key="4">
    <source>
        <dbReference type="Proteomes" id="UP000033514"/>
    </source>
</evidence>
<protein>
    <submittedName>
        <fullName evidence="3">Isochorismatase</fullName>
    </submittedName>
</protein>
<comment type="caution">
    <text evidence="3">The sequence shown here is derived from an EMBL/GenBank/DDBJ whole genome shotgun (WGS) entry which is preliminary data.</text>
</comment>
<dbReference type="InterPro" id="IPR036380">
    <property type="entry name" value="Isochorismatase-like_sf"/>
</dbReference>
<accession>A0A0F5L0D0</accession>
<evidence type="ECO:0000256" key="1">
    <source>
        <dbReference type="ARBA" id="ARBA00022801"/>
    </source>
</evidence>
<dbReference type="AlphaFoldDB" id="A0A0F5L0D0"/>
<dbReference type="Pfam" id="PF00857">
    <property type="entry name" value="Isochorismatase"/>
    <property type="match status" value="1"/>
</dbReference>
<evidence type="ECO:0000259" key="2">
    <source>
        <dbReference type="Pfam" id="PF00857"/>
    </source>
</evidence>
<dbReference type="PATRIC" id="fig|361041.3.peg.3258"/>
<dbReference type="InterPro" id="IPR050272">
    <property type="entry name" value="Isochorismatase-like_hydrls"/>
</dbReference>
<dbReference type="SUPFAM" id="SSF52499">
    <property type="entry name" value="Isochorismatase-like hydrolases"/>
    <property type="match status" value="1"/>
</dbReference>
<proteinExistence type="predicted"/>
<keyword evidence="4" id="KW-1185">Reference proteome</keyword>
<evidence type="ECO:0000313" key="3">
    <source>
        <dbReference type="EMBL" id="KKB75886.1"/>
    </source>
</evidence>
<dbReference type="STRING" id="361041.VW35_19205"/>
<dbReference type="EMBL" id="LAJG01000048">
    <property type="protein sequence ID" value="KKB75886.1"/>
    <property type="molecule type" value="Genomic_DNA"/>
</dbReference>
<keyword evidence="1" id="KW-0378">Hydrolase</keyword>
<sequence>MSNQAVIVVDLQNDYLASGSWPLVGVDVAVKNAVRVIEASRAKGIPVIHVRHESPAGSPFFVIGTPGAEIIPAVAPKHGEQVVVKNFPNAFRGTDLKAKLDAAGTKDVIIIGAMSHMCIDATARAAADYGFNVTVVEDAAATRDAEFDGMTVPAAQVHTAFMSALGFAYGKVVKSDEYVK</sequence>